<dbReference type="AlphaFoldDB" id="A0A8J4H3S5"/>
<feature type="transmembrane region" description="Helical" evidence="5">
    <location>
        <begin position="266"/>
        <end position="287"/>
    </location>
</feature>
<keyword evidence="11" id="KW-1185">Reference proteome</keyword>
<sequence>MRLFSRRWAIWMMAVTIVLAALNCIPLSASADEQVPSNELIYVIPVKHGIENGLAHFIERAVGEAEANNAAYIVLDIDTLGGRLDSALGIGETIRGANVPTVAYVNGKAISAGSYIALNADQIVMGPGSTIGAAAIVDGNGNRVEDSKLISAWSGEMRAAAEMNGRNGEYAVKMVDDSRVVEVTELGITYGAGELITFTAQEAEAAGYAEGIAGTLKDVQEFLGAGHMQIIQVERSVAERVATFLTNPIVITILILLGLIGIGTELFTPGFGIPGIVGIAAFGLYFFGHIVAGFAGSEHVLLFVGGAVLLLLEIFVPSFGILGILGALSLLSGVVLAAYSTEQALMSLGIAVLIAIVVFALLGKYLGKRGVWNRFVLQDQMTRDIGYRSALDRTHLLDQTGIALTSLRPSGTALIGEERVDVVTGGEFISAQTEIIVVKIEGNRIVVREK</sequence>
<dbReference type="EMBL" id="BOVK01000011">
    <property type="protein sequence ID" value="GIQ68028.1"/>
    <property type="molecule type" value="Genomic_DNA"/>
</dbReference>
<dbReference type="InterPro" id="IPR002810">
    <property type="entry name" value="NfeD-like_C"/>
</dbReference>
<evidence type="ECO:0000259" key="7">
    <source>
        <dbReference type="Pfam" id="PF01957"/>
    </source>
</evidence>
<evidence type="ECO:0000256" key="3">
    <source>
        <dbReference type="ARBA" id="ARBA00022989"/>
    </source>
</evidence>
<evidence type="ECO:0000256" key="4">
    <source>
        <dbReference type="ARBA" id="ARBA00023136"/>
    </source>
</evidence>
<evidence type="ECO:0000256" key="5">
    <source>
        <dbReference type="SAM" id="Phobius"/>
    </source>
</evidence>
<evidence type="ECO:0000259" key="9">
    <source>
        <dbReference type="Pfam" id="PF25145"/>
    </source>
</evidence>
<dbReference type="InterPro" id="IPR052165">
    <property type="entry name" value="Membrane_assoc_protease"/>
</dbReference>
<dbReference type="InterPro" id="IPR056739">
    <property type="entry name" value="NfeD_membrane"/>
</dbReference>
<dbReference type="Pfam" id="PF25145">
    <property type="entry name" value="NfeD1b_N"/>
    <property type="match status" value="1"/>
</dbReference>
<evidence type="ECO:0000313" key="11">
    <source>
        <dbReference type="Proteomes" id="UP000677918"/>
    </source>
</evidence>
<keyword evidence="3 5" id="KW-1133">Transmembrane helix</keyword>
<dbReference type="Pfam" id="PF01957">
    <property type="entry name" value="NfeD"/>
    <property type="match status" value="1"/>
</dbReference>
<dbReference type="RefSeq" id="WP_213410644.1">
    <property type="nucleotide sequence ID" value="NZ_BOVK01000011.1"/>
</dbReference>
<evidence type="ECO:0000256" key="2">
    <source>
        <dbReference type="ARBA" id="ARBA00022692"/>
    </source>
</evidence>
<dbReference type="GO" id="GO:0005886">
    <property type="term" value="C:plasma membrane"/>
    <property type="evidence" value="ECO:0007669"/>
    <property type="project" value="TreeGrafter"/>
</dbReference>
<dbReference type="PANTHER" id="PTHR33507">
    <property type="entry name" value="INNER MEMBRANE PROTEIN YBBJ"/>
    <property type="match status" value="1"/>
</dbReference>
<name>A0A8J4H3S5_9BACL</name>
<dbReference type="InterPro" id="IPR012340">
    <property type="entry name" value="NA-bd_OB-fold"/>
</dbReference>
<comment type="caution">
    <text evidence="10">The sequence shown here is derived from an EMBL/GenBank/DDBJ whole genome shotgun (WGS) entry which is preliminary data.</text>
</comment>
<protein>
    <submittedName>
        <fullName evidence="10">Nodulation protein NfeD</fullName>
    </submittedName>
</protein>
<dbReference type="Proteomes" id="UP000677918">
    <property type="component" value="Unassembled WGS sequence"/>
</dbReference>
<proteinExistence type="predicted"/>
<dbReference type="Gene3D" id="2.40.50.140">
    <property type="entry name" value="Nucleic acid-binding proteins"/>
    <property type="match status" value="1"/>
</dbReference>
<feature type="transmembrane region" description="Helical" evidence="5">
    <location>
        <begin position="345"/>
        <end position="366"/>
    </location>
</feature>
<gene>
    <name evidence="10" type="primary">yqeZ</name>
    <name evidence="10" type="ORF">XYCOK13_08520</name>
</gene>
<evidence type="ECO:0000259" key="8">
    <source>
        <dbReference type="Pfam" id="PF24961"/>
    </source>
</evidence>
<dbReference type="InterPro" id="IPR056738">
    <property type="entry name" value="NfeD1b_N"/>
</dbReference>
<keyword evidence="4 5" id="KW-0472">Membrane</keyword>
<accession>A0A8J4H3S5</accession>
<comment type="subcellular location">
    <subcellularLocation>
        <location evidence="1">Membrane</location>
        <topology evidence="1">Multi-pass membrane protein</topology>
    </subcellularLocation>
</comment>
<feature type="domain" description="NfeD-like C-terminal" evidence="7">
    <location>
        <begin position="396"/>
        <end position="448"/>
    </location>
</feature>
<dbReference type="InterPro" id="IPR029045">
    <property type="entry name" value="ClpP/crotonase-like_dom_sf"/>
</dbReference>
<dbReference type="Pfam" id="PF24961">
    <property type="entry name" value="NfeD_membrane"/>
    <property type="match status" value="1"/>
</dbReference>
<organism evidence="10 11">
    <name type="scientific">Xylanibacillus composti</name>
    <dbReference type="NCBI Taxonomy" id="1572762"/>
    <lineage>
        <taxon>Bacteria</taxon>
        <taxon>Bacillati</taxon>
        <taxon>Bacillota</taxon>
        <taxon>Bacilli</taxon>
        <taxon>Bacillales</taxon>
        <taxon>Paenibacillaceae</taxon>
        <taxon>Xylanibacillus</taxon>
    </lineage>
</organism>
<dbReference type="SUPFAM" id="SSF52096">
    <property type="entry name" value="ClpP/crotonase"/>
    <property type="match status" value="1"/>
</dbReference>
<keyword evidence="2 5" id="KW-0812">Transmembrane</keyword>
<dbReference type="PANTHER" id="PTHR33507:SF3">
    <property type="entry name" value="INNER MEMBRANE PROTEIN YBBJ"/>
    <property type="match status" value="1"/>
</dbReference>
<evidence type="ECO:0000256" key="6">
    <source>
        <dbReference type="SAM" id="SignalP"/>
    </source>
</evidence>
<keyword evidence="6" id="KW-0732">Signal</keyword>
<feature type="domain" description="NfeD integral membrane" evidence="8">
    <location>
        <begin position="250"/>
        <end position="362"/>
    </location>
</feature>
<evidence type="ECO:0000313" key="10">
    <source>
        <dbReference type="EMBL" id="GIQ68028.1"/>
    </source>
</evidence>
<reference evidence="10" key="1">
    <citation type="submission" date="2021-04" db="EMBL/GenBank/DDBJ databases">
        <title>Draft genome sequence of Xylanibacillus composti strain K13.</title>
        <authorList>
            <person name="Uke A."/>
            <person name="Chhe C."/>
            <person name="Baramee S."/>
            <person name="Kosugi A."/>
        </authorList>
    </citation>
    <scope>NUCLEOTIDE SEQUENCE</scope>
    <source>
        <strain evidence="10">K13</strain>
    </source>
</reference>
<feature type="domain" description="NfeD1b N-terminal" evidence="9">
    <location>
        <begin position="41"/>
        <end position="230"/>
    </location>
</feature>
<feature type="transmembrane region" description="Helical" evidence="5">
    <location>
        <begin position="241"/>
        <end position="259"/>
    </location>
</feature>
<evidence type="ECO:0000256" key="1">
    <source>
        <dbReference type="ARBA" id="ARBA00004141"/>
    </source>
</evidence>
<feature type="chain" id="PRO_5035327833" evidence="6">
    <location>
        <begin position="32"/>
        <end position="450"/>
    </location>
</feature>
<feature type="signal peptide" evidence="6">
    <location>
        <begin position="1"/>
        <end position="31"/>
    </location>
</feature>
<dbReference type="CDD" id="cd07021">
    <property type="entry name" value="Clp_protease_NfeD_like"/>
    <property type="match status" value="1"/>
</dbReference>
<dbReference type="Gene3D" id="3.90.226.10">
    <property type="entry name" value="2-enoyl-CoA Hydratase, Chain A, domain 1"/>
    <property type="match status" value="1"/>
</dbReference>